<dbReference type="AlphaFoldDB" id="A0A0N5CSD1"/>
<protein>
    <submittedName>
        <fullName evidence="4">MMPL domain-containing protein</fullName>
    </submittedName>
</protein>
<organism evidence="4">
    <name type="scientific">Thelazia callipaeda</name>
    <name type="common">Oriental eyeworm</name>
    <name type="synonym">Parasitic nematode</name>
    <dbReference type="NCBI Taxonomy" id="103827"/>
    <lineage>
        <taxon>Eukaryota</taxon>
        <taxon>Metazoa</taxon>
        <taxon>Ecdysozoa</taxon>
        <taxon>Nematoda</taxon>
        <taxon>Chromadorea</taxon>
        <taxon>Rhabditida</taxon>
        <taxon>Spirurina</taxon>
        <taxon>Spiruromorpha</taxon>
        <taxon>Thelazioidea</taxon>
        <taxon>Thelaziidae</taxon>
        <taxon>Thelazia</taxon>
    </lineage>
</organism>
<dbReference type="Gene3D" id="1.20.1640.10">
    <property type="entry name" value="Multidrug efflux transporter AcrB transmembrane domain"/>
    <property type="match status" value="1"/>
</dbReference>
<keyword evidence="1" id="KW-1133">Transmembrane helix</keyword>
<gene>
    <name evidence="2" type="ORF">TCLT_LOCUS3131</name>
</gene>
<evidence type="ECO:0000313" key="2">
    <source>
        <dbReference type="EMBL" id="VDM99446.1"/>
    </source>
</evidence>
<evidence type="ECO:0000313" key="3">
    <source>
        <dbReference type="Proteomes" id="UP000276776"/>
    </source>
</evidence>
<dbReference type="OrthoDB" id="6510177at2759"/>
<feature type="transmembrane region" description="Helical" evidence="1">
    <location>
        <begin position="69"/>
        <end position="88"/>
    </location>
</feature>
<dbReference type="GO" id="GO:0006897">
    <property type="term" value="P:endocytosis"/>
    <property type="evidence" value="ECO:0007669"/>
    <property type="project" value="TreeGrafter"/>
</dbReference>
<dbReference type="PANTHER" id="PTHR10796">
    <property type="entry name" value="PATCHED-RELATED"/>
    <property type="match status" value="1"/>
</dbReference>
<dbReference type="GO" id="GO:0018996">
    <property type="term" value="P:molting cycle, collagen and cuticulin-based cuticle"/>
    <property type="evidence" value="ECO:0007669"/>
    <property type="project" value="TreeGrafter"/>
</dbReference>
<dbReference type="SUPFAM" id="SSF82866">
    <property type="entry name" value="Multidrug efflux transporter AcrB transmembrane domain"/>
    <property type="match status" value="1"/>
</dbReference>
<dbReference type="PANTHER" id="PTHR10796:SF104">
    <property type="entry name" value="SSD DOMAIN-CONTAINING PROTEIN"/>
    <property type="match status" value="1"/>
</dbReference>
<dbReference type="InterPro" id="IPR051697">
    <property type="entry name" value="Patched_domain-protein"/>
</dbReference>
<keyword evidence="1" id="KW-0812">Transmembrane</keyword>
<dbReference type="WBParaSite" id="TCLT_0000313201-mRNA-1">
    <property type="protein sequence ID" value="TCLT_0000313201-mRNA-1"/>
    <property type="gene ID" value="TCLT_0000313201"/>
</dbReference>
<accession>A0A0N5CSD1</accession>
<dbReference type="GO" id="GO:0030659">
    <property type="term" value="C:cytoplasmic vesicle membrane"/>
    <property type="evidence" value="ECO:0007669"/>
    <property type="project" value="TreeGrafter"/>
</dbReference>
<sequence length="175" mass="20184">MNQNENNAFVMIWDKMDSRERLEEALLAIGWPMLQVGISTVLALLPLLMKQSYLSMVFLKTVTITTCLGIFHAFVVLPALLTTIDFYLQGYSSHRSHERKKNYYKSQQIMTKPKNEGDKTWYEPKEIPTSYEVKEQKKVKVVPISKVDMRHATPPLAYIHNIELDGTLSGIFQQC</sequence>
<dbReference type="EMBL" id="UYYF01001025">
    <property type="protein sequence ID" value="VDM99446.1"/>
    <property type="molecule type" value="Genomic_DNA"/>
</dbReference>
<evidence type="ECO:0000313" key="4">
    <source>
        <dbReference type="WBParaSite" id="TCLT_0000313201-mRNA-1"/>
    </source>
</evidence>
<keyword evidence="1" id="KW-0472">Membrane</keyword>
<reference evidence="2 3" key="2">
    <citation type="submission" date="2018-11" db="EMBL/GenBank/DDBJ databases">
        <authorList>
            <consortium name="Pathogen Informatics"/>
        </authorList>
    </citation>
    <scope>NUCLEOTIDE SEQUENCE [LARGE SCALE GENOMIC DNA]</scope>
</reference>
<name>A0A0N5CSD1_THECL</name>
<feature type="transmembrane region" description="Helical" evidence="1">
    <location>
        <begin position="25"/>
        <end position="49"/>
    </location>
</feature>
<proteinExistence type="predicted"/>
<dbReference type="GO" id="GO:0005886">
    <property type="term" value="C:plasma membrane"/>
    <property type="evidence" value="ECO:0007669"/>
    <property type="project" value="TreeGrafter"/>
</dbReference>
<evidence type="ECO:0000256" key="1">
    <source>
        <dbReference type="SAM" id="Phobius"/>
    </source>
</evidence>
<dbReference type="Proteomes" id="UP000276776">
    <property type="component" value="Unassembled WGS sequence"/>
</dbReference>
<keyword evidence="3" id="KW-1185">Reference proteome</keyword>
<reference evidence="4" key="1">
    <citation type="submission" date="2017-02" db="UniProtKB">
        <authorList>
            <consortium name="WormBaseParasite"/>
        </authorList>
    </citation>
    <scope>IDENTIFICATION</scope>
</reference>